<dbReference type="InterPro" id="IPR020556">
    <property type="entry name" value="Amidase_CS"/>
</dbReference>
<gene>
    <name evidence="2" type="ORF">SAMN05192542_11387</name>
</gene>
<accession>A0A1H7SW93</accession>
<feature type="domain" description="Amidase" evidence="1">
    <location>
        <begin position="34"/>
        <end position="398"/>
    </location>
</feature>
<dbReference type="RefSeq" id="WP_090550236.1">
    <property type="nucleotide sequence ID" value="NZ_FNSR01000002.1"/>
</dbReference>
<dbReference type="NCBIfam" id="NF006169">
    <property type="entry name" value="PRK08310.1"/>
    <property type="match status" value="1"/>
</dbReference>
<dbReference type="EMBL" id="FOAJ01000013">
    <property type="protein sequence ID" value="SEL76942.1"/>
    <property type="molecule type" value="Genomic_DNA"/>
</dbReference>
<evidence type="ECO:0000259" key="1">
    <source>
        <dbReference type="Pfam" id="PF01425"/>
    </source>
</evidence>
<protein>
    <submittedName>
        <fullName evidence="2">Amidase</fullName>
    </submittedName>
</protein>
<dbReference type="InterPro" id="IPR023631">
    <property type="entry name" value="Amidase_dom"/>
</dbReference>
<dbReference type="PROSITE" id="PS00571">
    <property type="entry name" value="AMIDASES"/>
    <property type="match status" value="1"/>
</dbReference>
<dbReference type="Gene3D" id="3.90.1300.10">
    <property type="entry name" value="Amidase signature (AS) domain"/>
    <property type="match status" value="1"/>
</dbReference>
<dbReference type="AlphaFoldDB" id="A0A1H7SW93"/>
<dbReference type="InterPro" id="IPR036928">
    <property type="entry name" value="AS_sf"/>
</dbReference>
<dbReference type="STRING" id="416943.SAMN05445871_5041"/>
<dbReference type="Pfam" id="PF01425">
    <property type="entry name" value="Amidase"/>
    <property type="match status" value="1"/>
</dbReference>
<evidence type="ECO:0000313" key="2">
    <source>
        <dbReference type="EMBL" id="SEL76942.1"/>
    </source>
</evidence>
<proteinExistence type="predicted"/>
<dbReference type="SUPFAM" id="SSF75304">
    <property type="entry name" value="Amidase signature (AS) enzymes"/>
    <property type="match status" value="1"/>
</dbReference>
<dbReference type="PANTHER" id="PTHR46310">
    <property type="entry name" value="AMIDASE 1"/>
    <property type="match status" value="1"/>
</dbReference>
<name>A0A1H7SW93_9BURK</name>
<organism evidence="2 3">
    <name type="scientific">Paraburkholderia caballeronis</name>
    <dbReference type="NCBI Taxonomy" id="416943"/>
    <lineage>
        <taxon>Bacteria</taxon>
        <taxon>Pseudomonadati</taxon>
        <taxon>Pseudomonadota</taxon>
        <taxon>Betaproteobacteria</taxon>
        <taxon>Burkholderiales</taxon>
        <taxon>Burkholderiaceae</taxon>
        <taxon>Paraburkholderia</taxon>
    </lineage>
</organism>
<dbReference type="OrthoDB" id="8872210at2"/>
<reference evidence="3" key="1">
    <citation type="submission" date="2016-10" db="EMBL/GenBank/DDBJ databases">
        <authorList>
            <person name="Varghese N."/>
            <person name="Submissions S."/>
        </authorList>
    </citation>
    <scope>NUCLEOTIDE SEQUENCE [LARGE SCALE GENOMIC DNA]</scope>
    <source>
        <strain evidence="3">LMG 26416</strain>
    </source>
</reference>
<keyword evidence="3" id="KW-1185">Reference proteome</keyword>
<dbReference type="PANTHER" id="PTHR46310:SF7">
    <property type="entry name" value="AMIDASE 1"/>
    <property type="match status" value="1"/>
</dbReference>
<evidence type="ECO:0000313" key="3">
    <source>
        <dbReference type="Proteomes" id="UP000199120"/>
    </source>
</evidence>
<dbReference type="Proteomes" id="UP000199120">
    <property type="component" value="Unassembled WGS sequence"/>
</dbReference>
<sequence length="410" mass="42485">MNHADLLQPGLHRAFVRDGFGALPPAALPSADTRSSSLSGARLAVKDVFDVAGLRTGGGNPAWRDAQPLAAATAPAVRLLLERGMRWVGKTVTDELTYSLAGINAHYGTPENPADPARLPGGSSSGSAVAVAAGDADVGLGTDCGGSIRLPASYCGIWGIRPTHGRIAGNGCVTLAHSFDTVGWFARDAALLADVLGALTHGEPAAPSNDVRRARIVVPNELLALLHPAARAAFDATCARLRASWSIDVRDAGFSPPAWADAFRVLQAAEVAAQHGPWATAHLDTFGADVRARFAAALAIAPDQAAAAQRVRVDALRSVARLFADADTFVVMPTLPWVAPRVDASGAEIDDIRRRSQQMLCIAGLAGLPQVSLPWTAFDGAPLGLSVTGARGDDEAVLALARALHAALMD</sequence>